<dbReference type="AlphaFoldDB" id="A0A644XPS5"/>
<evidence type="ECO:0000256" key="1">
    <source>
        <dbReference type="ARBA" id="ARBA00023002"/>
    </source>
</evidence>
<dbReference type="InterPro" id="IPR036661">
    <property type="entry name" value="Luciferase-like_sf"/>
</dbReference>
<dbReference type="SUPFAM" id="SSF51679">
    <property type="entry name" value="Bacterial luciferase-like"/>
    <property type="match status" value="1"/>
</dbReference>
<protein>
    <submittedName>
        <fullName evidence="3">Putative coenzyme F420-dependent oxidoreductase</fullName>
        <ecNumber evidence="3">1.-.-.-</ecNumber>
    </submittedName>
</protein>
<proteinExistence type="predicted"/>
<dbReference type="GO" id="GO:0016705">
    <property type="term" value="F:oxidoreductase activity, acting on paired donors, with incorporation or reduction of molecular oxygen"/>
    <property type="evidence" value="ECO:0007669"/>
    <property type="project" value="InterPro"/>
</dbReference>
<dbReference type="PANTHER" id="PTHR43244:SF1">
    <property type="entry name" value="5,10-METHYLENETETRAHYDROMETHANOPTERIN REDUCTASE"/>
    <property type="match status" value="1"/>
</dbReference>
<comment type="caution">
    <text evidence="3">The sequence shown here is derived from an EMBL/GenBank/DDBJ whole genome shotgun (WGS) entry which is preliminary data.</text>
</comment>
<name>A0A644XPS5_9ZZZZ</name>
<organism evidence="3">
    <name type="scientific">bioreactor metagenome</name>
    <dbReference type="NCBI Taxonomy" id="1076179"/>
    <lineage>
        <taxon>unclassified sequences</taxon>
        <taxon>metagenomes</taxon>
        <taxon>ecological metagenomes</taxon>
    </lineage>
</organism>
<sequence length="334" mass="36459">MNKGFTISELGIAFPGGLPAEETKALVRRAEAEGFRSCWVPEDYFDGGAMATLGAVAAWTEKIQLGVGLVNPFTRPPALLAMESAVADLISHGRFILTVGSSNRDWMENKQGIPFEKPVTRVDEAIEMIHRLISTGELDFEGTCFQAHGVRLNFRPYRKDLPVWIGAGGPRSMQIAGARADGVLLSIMSSAPYAAWARELVDRSAREAGRTEHIPIGAYLPLFVGSREEGRKVFAKTLGMYLTRSADQAIVQKSGALPEEITPVAQQILRGENPADVVTWELADRFSVIGSPEHCRKRLAEYRAAGVDHPILCTCEGISAMQMMDFAVEILKGI</sequence>
<feature type="domain" description="Luciferase-like" evidence="2">
    <location>
        <begin position="19"/>
        <end position="309"/>
    </location>
</feature>
<evidence type="ECO:0000259" key="2">
    <source>
        <dbReference type="Pfam" id="PF00296"/>
    </source>
</evidence>
<dbReference type="PANTHER" id="PTHR43244">
    <property type="match status" value="1"/>
</dbReference>
<gene>
    <name evidence="3" type="ORF">SDC9_64555</name>
</gene>
<dbReference type="Gene3D" id="3.20.20.30">
    <property type="entry name" value="Luciferase-like domain"/>
    <property type="match status" value="1"/>
</dbReference>
<dbReference type="EC" id="1.-.-.-" evidence="3"/>
<keyword evidence="1 3" id="KW-0560">Oxidoreductase</keyword>
<dbReference type="InterPro" id="IPR050564">
    <property type="entry name" value="F420-G6PD/mer"/>
</dbReference>
<reference evidence="3" key="1">
    <citation type="submission" date="2019-08" db="EMBL/GenBank/DDBJ databases">
        <authorList>
            <person name="Kucharzyk K."/>
            <person name="Murdoch R.W."/>
            <person name="Higgins S."/>
            <person name="Loffler F."/>
        </authorList>
    </citation>
    <scope>NUCLEOTIDE SEQUENCE</scope>
</reference>
<dbReference type="InterPro" id="IPR011251">
    <property type="entry name" value="Luciferase-like_dom"/>
</dbReference>
<accession>A0A644XPS5</accession>
<dbReference type="Pfam" id="PF00296">
    <property type="entry name" value="Bac_luciferase"/>
    <property type="match status" value="1"/>
</dbReference>
<evidence type="ECO:0000313" key="3">
    <source>
        <dbReference type="EMBL" id="MPM18149.1"/>
    </source>
</evidence>
<dbReference type="CDD" id="cd01097">
    <property type="entry name" value="Tetrahydromethanopterin_reductase"/>
    <property type="match status" value="1"/>
</dbReference>
<dbReference type="EMBL" id="VSSQ01002929">
    <property type="protein sequence ID" value="MPM18149.1"/>
    <property type="molecule type" value="Genomic_DNA"/>
</dbReference>